<proteinExistence type="predicted"/>
<gene>
    <name evidence="3" type="ORF">Slati_2552500</name>
</gene>
<feature type="domain" description="Mei2-like C-terminal RNA recognition motif" evidence="2">
    <location>
        <begin position="236"/>
        <end position="334"/>
    </location>
</feature>
<dbReference type="Pfam" id="PF04059">
    <property type="entry name" value="RRM_2"/>
    <property type="match status" value="1"/>
</dbReference>
<evidence type="ECO:0000259" key="2">
    <source>
        <dbReference type="Pfam" id="PF04059"/>
    </source>
</evidence>
<feature type="compositionally biased region" description="Basic and acidic residues" evidence="1">
    <location>
        <begin position="193"/>
        <end position="205"/>
    </location>
</feature>
<dbReference type="AlphaFoldDB" id="A0AAW2VW47"/>
<accession>A0AAW2VW47</accession>
<protein>
    <submittedName>
        <fullName evidence="3">Protein MEI2-like 5</fullName>
    </submittedName>
</protein>
<organism evidence="3">
    <name type="scientific">Sesamum latifolium</name>
    <dbReference type="NCBI Taxonomy" id="2727402"/>
    <lineage>
        <taxon>Eukaryota</taxon>
        <taxon>Viridiplantae</taxon>
        <taxon>Streptophyta</taxon>
        <taxon>Embryophyta</taxon>
        <taxon>Tracheophyta</taxon>
        <taxon>Spermatophyta</taxon>
        <taxon>Magnoliopsida</taxon>
        <taxon>eudicotyledons</taxon>
        <taxon>Gunneridae</taxon>
        <taxon>Pentapetalae</taxon>
        <taxon>asterids</taxon>
        <taxon>lamiids</taxon>
        <taxon>Lamiales</taxon>
        <taxon>Pedaliaceae</taxon>
        <taxon>Sesamum</taxon>
    </lineage>
</organism>
<reference evidence="3" key="2">
    <citation type="journal article" date="2024" name="Plant">
        <title>Genomic evolution and insights into agronomic trait innovations of Sesamum species.</title>
        <authorList>
            <person name="Miao H."/>
            <person name="Wang L."/>
            <person name="Qu L."/>
            <person name="Liu H."/>
            <person name="Sun Y."/>
            <person name="Le M."/>
            <person name="Wang Q."/>
            <person name="Wei S."/>
            <person name="Zheng Y."/>
            <person name="Lin W."/>
            <person name="Duan Y."/>
            <person name="Cao H."/>
            <person name="Xiong S."/>
            <person name="Wang X."/>
            <person name="Wei L."/>
            <person name="Li C."/>
            <person name="Ma Q."/>
            <person name="Ju M."/>
            <person name="Zhao R."/>
            <person name="Li G."/>
            <person name="Mu C."/>
            <person name="Tian Q."/>
            <person name="Mei H."/>
            <person name="Zhang T."/>
            <person name="Gao T."/>
            <person name="Zhang H."/>
        </authorList>
    </citation>
    <scope>NUCLEOTIDE SEQUENCE</scope>
    <source>
        <strain evidence="3">KEN1</strain>
    </source>
</reference>
<evidence type="ECO:0000313" key="3">
    <source>
        <dbReference type="EMBL" id="KAL0432182.1"/>
    </source>
</evidence>
<sequence>MRVVKSCKAALFLMPRRMNRMLKSGGPSKTLDPPHQPYLLPLHAIYRPHSQPAAAPLPPHPVVAFARGPPCQVLPQLPYYYSFSSPSYQNHFSYTPCTRLQPVYDYSALVSCPENGYFTPNFGGEEKLGCGGVVEMDPEEIILESPQEKKVKSPMIKIVTRRAPVAVNAARRCLPPRMRRTMRSFSVGKKPMRRQEWRPKQKNTDNGDAGGGDARSRPSPLSSSKPRVESYQPSKTTVMIKRGFLLDFLDSYCDTYSLEYDFFYLPMDFRTKNNLGYAFVNFTTGGAALRFMQILQNYRWKTVKIDEGSFLSKKICNITWARIQGKEALVERFQKSRSVCGKSRTGLRIICVLVGKSWNLTGLCFRNLPGVGGVEKLG</sequence>
<dbReference type="InterPro" id="IPR035979">
    <property type="entry name" value="RBD_domain_sf"/>
</dbReference>
<reference evidence="3" key="1">
    <citation type="submission" date="2020-06" db="EMBL/GenBank/DDBJ databases">
        <authorList>
            <person name="Li T."/>
            <person name="Hu X."/>
            <person name="Zhang T."/>
            <person name="Song X."/>
            <person name="Zhang H."/>
            <person name="Dai N."/>
            <person name="Sheng W."/>
            <person name="Hou X."/>
            <person name="Wei L."/>
        </authorList>
    </citation>
    <scope>NUCLEOTIDE SEQUENCE</scope>
    <source>
        <strain evidence="3">KEN1</strain>
        <tissue evidence="3">Leaf</tissue>
    </source>
</reference>
<dbReference type="SUPFAM" id="SSF54928">
    <property type="entry name" value="RNA-binding domain, RBD"/>
    <property type="match status" value="1"/>
</dbReference>
<dbReference type="EMBL" id="JACGWN010000009">
    <property type="protein sequence ID" value="KAL0432182.1"/>
    <property type="molecule type" value="Genomic_DNA"/>
</dbReference>
<dbReference type="GO" id="GO:0003676">
    <property type="term" value="F:nucleic acid binding"/>
    <property type="evidence" value="ECO:0007669"/>
    <property type="project" value="InterPro"/>
</dbReference>
<evidence type="ECO:0000256" key="1">
    <source>
        <dbReference type="SAM" id="MobiDB-lite"/>
    </source>
</evidence>
<comment type="caution">
    <text evidence="3">The sequence shown here is derived from an EMBL/GenBank/DDBJ whole genome shotgun (WGS) entry which is preliminary data.</text>
</comment>
<feature type="region of interest" description="Disordered" evidence="1">
    <location>
        <begin position="184"/>
        <end position="232"/>
    </location>
</feature>
<name>A0AAW2VW47_9LAMI</name>
<dbReference type="InterPro" id="IPR007201">
    <property type="entry name" value="Mei2-like_Rrm_C"/>
</dbReference>